<sequence>MENTYGIGVKNRYELFYNEEEDPLEILKQQEEEKERRKAEKLQKDKSKSGKLGSKEAKTVQTKKKEATQNITIKAQDNADLPPKPRISKPFIERTGKQNSRDEPRDMEERKNRRNREDRLERPPLSTEMRDRNDGEIRRGRGGGRGGRGRGRGRGSFGNFDSRNKRELDRQSGSDRSSVKFMEKRDGSGAHNWGNARDDMEIQMNPPTDDNQEFAERSGDEGLMVENTETKENEPTATEENAEPVEEAPKEMTLDEWKREQEANRSVPKFNLRKPGEGEDTTQWKKLYVLKKKARDEDDDDDEEEEDDDIEEEEEFGRRGRQRHLVDIQINFSDSRRGRGRGRGGRGTGGRGRGGMNRSGAKGPKSEQQLAPRVDDWNDFPSLISA</sequence>
<accession>A0A1W7RA01</accession>
<feature type="compositionally biased region" description="Gly residues" evidence="3">
    <location>
        <begin position="345"/>
        <end position="357"/>
    </location>
</feature>
<feature type="domain" description="Hyaluronan/mRNA-binding protein" evidence="4">
    <location>
        <begin position="164"/>
        <end position="278"/>
    </location>
</feature>
<feature type="region of interest" description="Disordered" evidence="3">
    <location>
        <begin position="27"/>
        <end position="386"/>
    </location>
</feature>
<name>A0A1W7RA01_9SCOR</name>
<proteinExistence type="inferred from homology"/>
<evidence type="ECO:0000259" key="4">
    <source>
        <dbReference type="SMART" id="SM01233"/>
    </source>
</evidence>
<dbReference type="Pfam" id="PF16174">
    <property type="entry name" value="IHABP4_N"/>
    <property type="match status" value="1"/>
</dbReference>
<dbReference type="GO" id="GO:0005737">
    <property type="term" value="C:cytoplasm"/>
    <property type="evidence" value="ECO:0007669"/>
    <property type="project" value="TreeGrafter"/>
</dbReference>
<evidence type="ECO:0000256" key="2">
    <source>
        <dbReference type="ARBA" id="ARBA00035118"/>
    </source>
</evidence>
<evidence type="ECO:0000256" key="1">
    <source>
        <dbReference type="ARBA" id="ARBA00022845"/>
    </source>
</evidence>
<dbReference type="GO" id="GO:0005634">
    <property type="term" value="C:nucleus"/>
    <property type="evidence" value="ECO:0007669"/>
    <property type="project" value="TreeGrafter"/>
</dbReference>
<dbReference type="Pfam" id="PF04774">
    <property type="entry name" value="HABP4_PAI-RBP1"/>
    <property type="match status" value="1"/>
</dbReference>
<feature type="compositionally biased region" description="Basic and acidic residues" evidence="3">
    <location>
        <begin position="28"/>
        <end position="67"/>
    </location>
</feature>
<dbReference type="InterPro" id="IPR039764">
    <property type="entry name" value="HABP4/SERBP1-like"/>
</dbReference>
<dbReference type="PANTHER" id="PTHR12299">
    <property type="entry name" value="HYALURONIC ACID-BINDING PROTEIN 4"/>
    <property type="match status" value="1"/>
</dbReference>
<dbReference type="EMBL" id="GFAH01000411">
    <property type="protein sequence ID" value="JAV47978.1"/>
    <property type="molecule type" value="Transcribed_RNA"/>
</dbReference>
<dbReference type="GO" id="GO:0003723">
    <property type="term" value="F:RNA binding"/>
    <property type="evidence" value="ECO:0007669"/>
    <property type="project" value="InterPro"/>
</dbReference>
<reference evidence="5" key="1">
    <citation type="submission" date="2016-11" db="EMBL/GenBank/DDBJ databases">
        <title>Venom-gland transcriptomics and venom proteomics of the black-back scorpion (Hadrurus spadix) reveal detectability challenges and an unexplored realm of animal toxin diversity.</title>
        <authorList>
            <person name="Rokyta D.R."/>
            <person name="Ward M.J."/>
        </authorList>
    </citation>
    <scope>NUCLEOTIDE SEQUENCE</scope>
    <source>
        <tissue evidence="5">Venom gland</tissue>
    </source>
</reference>
<dbReference type="SMART" id="SM01233">
    <property type="entry name" value="HABP4_PAI-RBP1"/>
    <property type="match status" value="1"/>
</dbReference>
<dbReference type="InterPro" id="IPR032381">
    <property type="entry name" value="IHABP4_N"/>
</dbReference>
<evidence type="ECO:0000256" key="3">
    <source>
        <dbReference type="SAM" id="MobiDB-lite"/>
    </source>
</evidence>
<feature type="compositionally biased region" description="Basic and acidic residues" evidence="3">
    <location>
        <begin position="91"/>
        <end position="139"/>
    </location>
</feature>
<feature type="compositionally biased region" description="Basic and acidic residues" evidence="3">
    <location>
        <begin position="247"/>
        <end position="263"/>
    </location>
</feature>
<feature type="compositionally biased region" description="Basic and acidic residues" evidence="3">
    <location>
        <begin position="162"/>
        <end position="188"/>
    </location>
</feature>
<dbReference type="PANTHER" id="PTHR12299:SF17">
    <property type="entry name" value="AT19571P-RELATED"/>
    <property type="match status" value="1"/>
</dbReference>
<dbReference type="AlphaFoldDB" id="A0A1W7RA01"/>
<dbReference type="InterPro" id="IPR006861">
    <property type="entry name" value="HABP4_PAIRBP1-bd"/>
</dbReference>
<feature type="compositionally biased region" description="Acidic residues" evidence="3">
    <location>
        <begin position="297"/>
        <end position="315"/>
    </location>
</feature>
<organism evidence="5">
    <name type="scientific">Hadrurus spadix</name>
    <dbReference type="NCBI Taxonomy" id="141984"/>
    <lineage>
        <taxon>Eukaryota</taxon>
        <taxon>Metazoa</taxon>
        <taxon>Ecdysozoa</taxon>
        <taxon>Arthropoda</taxon>
        <taxon>Chelicerata</taxon>
        <taxon>Arachnida</taxon>
        <taxon>Scorpiones</taxon>
        <taxon>Iurida</taxon>
        <taxon>Iuroidea</taxon>
        <taxon>Hadrurus</taxon>
    </lineage>
</organism>
<protein>
    <submittedName>
        <fullName evidence="5">Plasminogen activator inhibitor 1 RNA-binding protein</fullName>
    </submittedName>
</protein>
<dbReference type="GO" id="GO:0006417">
    <property type="term" value="P:regulation of translation"/>
    <property type="evidence" value="ECO:0007669"/>
    <property type="project" value="UniProtKB-KW"/>
</dbReference>
<evidence type="ECO:0000313" key="5">
    <source>
        <dbReference type="EMBL" id="JAV47978.1"/>
    </source>
</evidence>
<comment type="similarity">
    <text evidence="2">Belongs to the SERBP1-HABP4 family.</text>
</comment>
<keyword evidence="1" id="KW-0810">Translation regulation</keyword>